<organism evidence="1 2">
    <name type="scientific">Owenia fusiformis</name>
    <name type="common">Polychaete worm</name>
    <dbReference type="NCBI Taxonomy" id="6347"/>
    <lineage>
        <taxon>Eukaryota</taxon>
        <taxon>Metazoa</taxon>
        <taxon>Spiralia</taxon>
        <taxon>Lophotrochozoa</taxon>
        <taxon>Annelida</taxon>
        <taxon>Polychaeta</taxon>
        <taxon>Sedentaria</taxon>
        <taxon>Canalipalpata</taxon>
        <taxon>Sabellida</taxon>
        <taxon>Oweniida</taxon>
        <taxon>Oweniidae</taxon>
        <taxon>Owenia</taxon>
    </lineage>
</organism>
<protein>
    <submittedName>
        <fullName evidence="1">Uncharacterized protein</fullName>
    </submittedName>
</protein>
<evidence type="ECO:0000313" key="2">
    <source>
        <dbReference type="Proteomes" id="UP000749559"/>
    </source>
</evidence>
<dbReference type="GO" id="GO:0015918">
    <property type="term" value="P:sterol transport"/>
    <property type="evidence" value="ECO:0007669"/>
    <property type="project" value="TreeGrafter"/>
</dbReference>
<feature type="non-terminal residue" evidence="1">
    <location>
        <position position="1"/>
    </location>
</feature>
<dbReference type="GO" id="GO:0030299">
    <property type="term" value="P:intestinal cholesterol absorption"/>
    <property type="evidence" value="ECO:0007669"/>
    <property type="project" value="TreeGrafter"/>
</dbReference>
<gene>
    <name evidence="1" type="ORF">OFUS_LOCUS110</name>
</gene>
<sequence>FCHKKSAKNYTRLFISTFEQHHVSPVPKVLIFFIFQRSIEHELNRQSQSDITTTLLSYMIIFVCVSITVCTALGRYNSVSRILVSISIQCWVQGVTESQESAGGVVMWKNQKI</sequence>
<dbReference type="PANTHER" id="PTHR45727">
    <property type="entry name" value="NPC INTRACELLULAR CHOLESTEROL TRANSPORTER 1"/>
    <property type="match status" value="1"/>
</dbReference>
<dbReference type="PANTHER" id="PTHR45727:SF2">
    <property type="entry name" value="NPC INTRACELLULAR CHOLESTEROL TRANSPORTER 1"/>
    <property type="match status" value="1"/>
</dbReference>
<dbReference type="GO" id="GO:0005886">
    <property type="term" value="C:plasma membrane"/>
    <property type="evidence" value="ECO:0007669"/>
    <property type="project" value="TreeGrafter"/>
</dbReference>
<dbReference type="Proteomes" id="UP000749559">
    <property type="component" value="Unassembled WGS sequence"/>
</dbReference>
<keyword evidence="2" id="KW-1185">Reference proteome</keyword>
<evidence type="ECO:0000313" key="1">
    <source>
        <dbReference type="EMBL" id="CAH1772332.1"/>
    </source>
</evidence>
<dbReference type="GO" id="GO:0015485">
    <property type="term" value="F:cholesterol binding"/>
    <property type="evidence" value="ECO:0007669"/>
    <property type="project" value="TreeGrafter"/>
</dbReference>
<comment type="caution">
    <text evidence="1">The sequence shown here is derived from an EMBL/GenBank/DDBJ whole genome shotgun (WGS) entry which is preliminary data.</text>
</comment>
<accession>A0A8J1UWR1</accession>
<proteinExistence type="predicted"/>
<dbReference type="AlphaFoldDB" id="A0A8J1UWR1"/>
<name>A0A8J1UWR1_OWEFU</name>
<dbReference type="EMBL" id="CAIIXF020000001">
    <property type="protein sequence ID" value="CAH1772332.1"/>
    <property type="molecule type" value="Genomic_DNA"/>
</dbReference>
<reference evidence="1" key="1">
    <citation type="submission" date="2022-03" db="EMBL/GenBank/DDBJ databases">
        <authorList>
            <person name="Martin C."/>
        </authorList>
    </citation>
    <scope>NUCLEOTIDE SEQUENCE</scope>
</reference>
<dbReference type="GO" id="GO:0042632">
    <property type="term" value="P:cholesterol homeostasis"/>
    <property type="evidence" value="ECO:0007669"/>
    <property type="project" value="TreeGrafter"/>
</dbReference>
<dbReference type="OrthoDB" id="6510177at2759"/>